<dbReference type="Proteomes" id="UP000190848">
    <property type="component" value="Chromosome"/>
</dbReference>
<sequence length="271" mass="32209">MIKLNETNKNIYNSILEPKIMEIYSKEPKDWKELQDMTSKLLSEIGYKCEIEKNVKSIRNYVNIDVYAENITEEPNSIIICECKNWAKAIPQNIVHSFRTVAGDIGANYGFIISRKGFQKGAVEAIENTNIKLFTWIEFTNYFKNKWVKSMTKRINIKNRPLLTYVGIAFPTLFKNEYQTLNKEQLDLFDKLTRSYFNTAFNSLNHEYKDLLTEEFNIKYFEENILKAEKEYHKKFSSYEDFFIFLEKDAKQGIKEFDNLFCKQIRRIDNT</sequence>
<protein>
    <recommendedName>
        <fullName evidence="1">Restriction endonuclease type IV Mrr domain-containing protein</fullName>
    </recommendedName>
</protein>
<evidence type="ECO:0000313" key="3">
    <source>
        <dbReference type="Proteomes" id="UP000190848"/>
    </source>
</evidence>
<dbReference type="AlphaFoldDB" id="A0AAU8UUT2"/>
<dbReference type="InterPro" id="IPR007560">
    <property type="entry name" value="Restrct_endonuc_IV_Mrr"/>
</dbReference>
<dbReference type="InterPro" id="IPR011335">
    <property type="entry name" value="Restrct_endonuc-II-like"/>
</dbReference>
<dbReference type="InterPro" id="IPR011856">
    <property type="entry name" value="tRNA_endonuc-like_dom_sf"/>
</dbReference>
<accession>A0AAU8UUT2</accession>
<evidence type="ECO:0000313" key="2">
    <source>
        <dbReference type="EMBL" id="AQX01469.1"/>
    </source>
</evidence>
<evidence type="ECO:0000259" key="1">
    <source>
        <dbReference type="Pfam" id="PF04471"/>
    </source>
</evidence>
<dbReference type="GO" id="GO:0009307">
    <property type="term" value="P:DNA restriction-modification system"/>
    <property type="evidence" value="ECO:0007669"/>
    <property type="project" value="InterPro"/>
</dbReference>
<dbReference type="Pfam" id="PF04471">
    <property type="entry name" value="Mrr_cat"/>
    <property type="match status" value="1"/>
</dbReference>
<dbReference type="EMBL" id="CP016374">
    <property type="protein sequence ID" value="AQX01469.1"/>
    <property type="molecule type" value="Genomic_DNA"/>
</dbReference>
<dbReference type="GO" id="GO:0004519">
    <property type="term" value="F:endonuclease activity"/>
    <property type="evidence" value="ECO:0007669"/>
    <property type="project" value="InterPro"/>
</dbReference>
<feature type="domain" description="Restriction endonuclease type IV Mrr" evidence="1">
    <location>
        <begin position="30"/>
        <end position="139"/>
    </location>
</feature>
<dbReference type="SUPFAM" id="SSF52980">
    <property type="entry name" value="Restriction endonuclease-like"/>
    <property type="match status" value="1"/>
</dbReference>
<reference evidence="2 3" key="1">
    <citation type="submission" date="2016-07" db="EMBL/GenBank/DDBJ databases">
        <title>Revisiting the taxonomy of the Elizabethkingia Genus using Whole-Genome Sequencing, Optical Mapping, and MALDI-TOF, along with proposal of three novel Elizabethkingia species: Elizabethkingia bruuniana sp. nov., Elizabethkingia ursingii sp. nov., and Elizabethkingia occulta sp. nov.</title>
        <authorList>
            <person name="Nicholson A.C."/>
        </authorList>
    </citation>
    <scope>NUCLEOTIDE SEQUENCE [LARGE SCALE GENOMIC DNA]</scope>
    <source>
        <strain evidence="2 3">F3201</strain>
    </source>
</reference>
<dbReference type="GO" id="GO:0003677">
    <property type="term" value="F:DNA binding"/>
    <property type="evidence" value="ECO:0007669"/>
    <property type="project" value="InterPro"/>
</dbReference>
<gene>
    <name evidence="2" type="ORF">BBD32_08345</name>
</gene>
<dbReference type="Gene3D" id="3.40.1350.10">
    <property type="match status" value="1"/>
</dbReference>
<proteinExistence type="predicted"/>
<organism evidence="2 3">
    <name type="scientific">Elizabethkingia anophelis</name>
    <dbReference type="NCBI Taxonomy" id="1117645"/>
    <lineage>
        <taxon>Bacteria</taxon>
        <taxon>Pseudomonadati</taxon>
        <taxon>Bacteroidota</taxon>
        <taxon>Flavobacteriia</taxon>
        <taxon>Flavobacteriales</taxon>
        <taxon>Weeksellaceae</taxon>
        <taxon>Elizabethkingia</taxon>
    </lineage>
</organism>
<name>A0AAU8UUT2_9FLAO</name>